<evidence type="ECO:0000256" key="5">
    <source>
        <dbReference type="ARBA" id="ARBA00022842"/>
    </source>
</evidence>
<proteinExistence type="inferred from homology"/>
<dbReference type="CDD" id="cd00685">
    <property type="entry name" value="Trans_IPPS_HT"/>
    <property type="match status" value="1"/>
</dbReference>
<evidence type="ECO:0000256" key="6">
    <source>
        <dbReference type="RuleBase" id="RU004466"/>
    </source>
</evidence>
<dbReference type="GO" id="GO:0004337">
    <property type="term" value="F:(2E,6E)-farnesyl diphosphate synthase activity"/>
    <property type="evidence" value="ECO:0007669"/>
    <property type="project" value="UniProtKB-EC"/>
</dbReference>
<dbReference type="EC" id="2.5.1.90" evidence="7"/>
<dbReference type="EMBL" id="FIZP01000007">
    <property type="protein sequence ID" value="CZE48319.1"/>
    <property type="molecule type" value="Genomic_DNA"/>
</dbReference>
<dbReference type="Gene3D" id="1.10.600.10">
    <property type="entry name" value="Farnesyl Diphosphate Synthase"/>
    <property type="match status" value="1"/>
</dbReference>
<evidence type="ECO:0000256" key="4">
    <source>
        <dbReference type="ARBA" id="ARBA00022723"/>
    </source>
</evidence>
<sequence length="300" mass="34131">MDYLEQIDKIMLNFISELGYEPINLMFSKINSGKKLRSKLLLKITDINEKSLKLCAIIELIHAASLLHDDVIDESDVRRGKPSINATFGSKNAIMLGDILYSKGYFELSKFEPFIACKLSDAVSKLSIGELMDVSMGEAFNEDKNAYMQMIYNKTAVLIEATAQCAAFLQGEDELKFGEYGRNLGLAFQIVDDILDVTQDSKTLGKPALNDYKEGKTTLPYIYLYEILDEKEKAILKNYFKKDLSDEQIFWIKDKFSEHKIIEKCAKDVKNLANSAIEAIKEYENLGLVEVIRSMTDREF</sequence>
<evidence type="ECO:0000313" key="8">
    <source>
        <dbReference type="Proteomes" id="UP000069632"/>
    </source>
</evidence>
<dbReference type="OrthoDB" id="9805316at2"/>
<keyword evidence="5" id="KW-0460">Magnesium</keyword>
<evidence type="ECO:0000256" key="2">
    <source>
        <dbReference type="ARBA" id="ARBA00006706"/>
    </source>
</evidence>
<evidence type="ECO:0000256" key="3">
    <source>
        <dbReference type="ARBA" id="ARBA00022679"/>
    </source>
</evidence>
<keyword evidence="3 6" id="KW-0808">Transferase</keyword>
<dbReference type="PANTHER" id="PTHR12001">
    <property type="entry name" value="GERANYLGERANYL PYROPHOSPHATE SYNTHASE"/>
    <property type="match status" value="1"/>
</dbReference>
<dbReference type="EC" id="2.5.1.10" evidence="7"/>
<dbReference type="AlphaFoldDB" id="A0A128EH80"/>
<gene>
    <name evidence="7" type="primary">ispB</name>
    <name evidence="7" type="ORF">ERS672216_01352</name>
</gene>
<dbReference type="InterPro" id="IPR033749">
    <property type="entry name" value="Polyprenyl_synt_CS"/>
</dbReference>
<reference evidence="7 8" key="1">
    <citation type="submission" date="2016-02" db="EMBL/GenBank/DDBJ databases">
        <authorList>
            <consortium name="Pathogen Informatics"/>
        </authorList>
    </citation>
    <scope>NUCLEOTIDE SEQUENCE [LARGE SCALE GENOMIC DNA]</scope>
    <source>
        <strain evidence="7 8">RC20</strain>
    </source>
</reference>
<dbReference type="PROSITE" id="PS00444">
    <property type="entry name" value="POLYPRENYL_SYNTHASE_2"/>
    <property type="match status" value="1"/>
</dbReference>
<comment type="similarity">
    <text evidence="2 6">Belongs to the FPP/GGPP synthase family.</text>
</comment>
<dbReference type="PANTHER" id="PTHR12001:SF69">
    <property type="entry name" value="ALL TRANS-POLYPRENYL-DIPHOSPHATE SYNTHASE PDSS1"/>
    <property type="match status" value="1"/>
</dbReference>
<dbReference type="SFLD" id="SFLDS00005">
    <property type="entry name" value="Isoprenoid_Synthase_Type_I"/>
    <property type="match status" value="1"/>
</dbReference>
<evidence type="ECO:0000256" key="1">
    <source>
        <dbReference type="ARBA" id="ARBA00001946"/>
    </source>
</evidence>
<organism evidence="7 8">
    <name type="scientific">Campylobacter geochelonis</name>
    <dbReference type="NCBI Taxonomy" id="1780362"/>
    <lineage>
        <taxon>Bacteria</taxon>
        <taxon>Pseudomonadati</taxon>
        <taxon>Campylobacterota</taxon>
        <taxon>Epsilonproteobacteria</taxon>
        <taxon>Campylobacterales</taxon>
        <taxon>Campylobacteraceae</taxon>
        <taxon>Campylobacter</taxon>
    </lineage>
</organism>
<accession>A0A128EH80</accession>
<keyword evidence="4" id="KW-0479">Metal-binding</keyword>
<dbReference type="InterPro" id="IPR000092">
    <property type="entry name" value="Polyprenyl_synt"/>
</dbReference>
<comment type="cofactor">
    <cofactor evidence="1">
        <name>Mg(2+)</name>
        <dbReference type="ChEBI" id="CHEBI:18420"/>
    </cofactor>
</comment>
<dbReference type="GO" id="GO:0008299">
    <property type="term" value="P:isoprenoid biosynthetic process"/>
    <property type="evidence" value="ECO:0007669"/>
    <property type="project" value="InterPro"/>
</dbReference>
<dbReference type="Pfam" id="PF00348">
    <property type="entry name" value="polyprenyl_synt"/>
    <property type="match status" value="1"/>
</dbReference>
<dbReference type="SUPFAM" id="SSF48576">
    <property type="entry name" value="Terpenoid synthases"/>
    <property type="match status" value="1"/>
</dbReference>
<dbReference type="GO" id="GO:0106350">
    <property type="term" value="F:all-trans-octaprenyl-diphosphate synthase activity"/>
    <property type="evidence" value="ECO:0007669"/>
    <property type="project" value="UniProtKB-EC"/>
</dbReference>
<dbReference type="RefSeq" id="WP_075494414.1">
    <property type="nucleotide sequence ID" value="NZ_CP053844.1"/>
</dbReference>
<dbReference type="PROSITE" id="PS00723">
    <property type="entry name" value="POLYPRENYL_SYNTHASE_1"/>
    <property type="match status" value="1"/>
</dbReference>
<evidence type="ECO:0000313" key="7">
    <source>
        <dbReference type="EMBL" id="CZE48319.1"/>
    </source>
</evidence>
<dbReference type="GO" id="GO:0046872">
    <property type="term" value="F:metal ion binding"/>
    <property type="evidence" value="ECO:0007669"/>
    <property type="project" value="UniProtKB-KW"/>
</dbReference>
<name>A0A128EH80_9BACT</name>
<dbReference type="Proteomes" id="UP000069632">
    <property type="component" value="Unassembled WGS sequence"/>
</dbReference>
<keyword evidence="8" id="KW-1185">Reference proteome</keyword>
<protein>
    <submittedName>
        <fullName evidence="7">Bifunctional short chain isoprenyl diphosphate synthase</fullName>
        <ecNumber evidence="7">2.5.1.10</ecNumber>
        <ecNumber evidence="7">2.5.1.90</ecNumber>
    </submittedName>
</protein>
<dbReference type="InterPro" id="IPR008949">
    <property type="entry name" value="Isoprenoid_synthase_dom_sf"/>
</dbReference>